<evidence type="ECO:0000313" key="13">
    <source>
        <dbReference type="Proteomes" id="UP001277471"/>
    </source>
</evidence>
<feature type="region of interest" description="Disordered" evidence="8">
    <location>
        <begin position="1149"/>
        <end position="1190"/>
    </location>
</feature>
<evidence type="ECO:0000313" key="10">
    <source>
        <dbReference type="EMBL" id="MDX5950789.1"/>
    </source>
</evidence>
<dbReference type="InterPro" id="IPR003644">
    <property type="entry name" value="Calx_beta"/>
</dbReference>
<feature type="region of interest" description="Disordered" evidence="8">
    <location>
        <begin position="2126"/>
        <end position="2154"/>
    </location>
</feature>
<dbReference type="Proteomes" id="UP001277471">
    <property type="component" value="Unassembled WGS sequence"/>
</dbReference>
<dbReference type="GO" id="GO:0007160">
    <property type="term" value="P:cell-matrix adhesion"/>
    <property type="evidence" value="ECO:0007669"/>
    <property type="project" value="InterPro"/>
</dbReference>
<keyword evidence="13" id="KW-1185">Reference proteome</keyword>
<dbReference type="Pfam" id="PF00094">
    <property type="entry name" value="VWD"/>
    <property type="match status" value="1"/>
</dbReference>
<keyword evidence="3" id="KW-0964">Secreted</keyword>
<feature type="region of interest" description="Disordered" evidence="8">
    <location>
        <begin position="2683"/>
        <end position="2718"/>
    </location>
</feature>
<dbReference type="InterPro" id="IPR018511">
    <property type="entry name" value="Hemolysin-typ_Ca-bd_CS"/>
</dbReference>
<protein>
    <submittedName>
        <fullName evidence="10">Calx-beta domain-containing protein</fullName>
    </submittedName>
</protein>
<dbReference type="Pfam" id="PF06119">
    <property type="entry name" value="NIDO"/>
    <property type="match status" value="1"/>
</dbReference>
<feature type="compositionally biased region" description="Low complexity" evidence="8">
    <location>
        <begin position="3411"/>
        <end position="3441"/>
    </location>
</feature>
<dbReference type="InterPro" id="IPR050557">
    <property type="entry name" value="RTX_toxin/Mannuronan_C5-epim"/>
</dbReference>
<dbReference type="KEGG" id="abf:AMK58_25315"/>
<keyword evidence="7" id="KW-0472">Membrane</keyword>
<keyword evidence="6" id="KW-0106">Calcium</keyword>
<keyword evidence="5" id="KW-0677">Repeat</keyword>
<feature type="region of interest" description="Disordered" evidence="8">
    <location>
        <begin position="1303"/>
        <end position="1363"/>
    </location>
</feature>
<sequence>MSELTGTSGSDTLTGGNGDDTLDGYGGYDVLTGGAGNDTFRFSSLSDIGYDRITDLAPGDRIDLSALNATFIGDGPFTGSPQNKGPAQVRTRGDFTGPILEIDSDGDGFPDRFITVSGPVVLRQVDGLPGVLEATPGQLLTVTVTGAADTLEGAGGPDTISGGGGNDLLRGLGGNDSLSGGDGDDTLDGGTGNDTLTGGLGNDTFLISKPATMSYNEVRITDFAAGDRIDLSAWNATFIGDGPFSGTNAAHGPAQVRVRTDMANTTLEIDSNGDGYNDQSIYIAGSPGLQAVAGSPGVFERAPDQSITGTAAGETLEGAAGRDTISGGGGNDLLRGLGGHDSLSGGDGDDTLDGGTGNDTLTGGAGNDIFVISKPATVGYGEVRITDFAQGDRIDLSAWNATFIGEEAFTGKDSARGSAQVRVRTDMSDTMLEIDSNGDGWSDYSIRIAGSPGLQSVDGSSGLIERAPDQAVTGTADGETLEGGPGRDTIDGGAGNDLLRGLGGNDSLIGGSGDDTLSGGSGNDTLAGGAGNDTFLISKPSTTGYSEKRIIDFAQGDRIDLSAWNAAFIGEGPFTGVYKWDGTTASYGPPQMRVRVDSTSTVLEIDSDGDGMVNNYLYLTGAHMLQEETAGSGVLVRIPDQTLTGTAEAETLEGGGGRDIISGGGGNDLLRGLGGNDSLSGGSGNDTLDGGAGGDTLTGGLGSDTFLFASAAEINGDTITDFAQGDRIDLSVLNAAFIGEKSFNGVTIVGGGAAEIRFNQNYYGSTALEIDSNGDGMADRYIYLTGAPSLQEETAGSGVLVRIPDQTLTGTAEAETLEGGVGRDTIDGGAGNDLLRGLGGNDSLIGGSGDDTLDGGAGGDTLTGGLGSDTFLFASAAEINGDTITDFGQGDRIDLSALNAAFIGEGPFTGFYKWDGTTASYGPPQMRVRADSASTVLEIDSNGDGMADRYLYLTGGQALQEETAGSGVLVRIPDQMLAGTAEAETLEGGAGRDTISGGGGNDLLRGLGGNDNLSGGEGDDTLDGGAGGDTLTGGVGNDTFRFASLSDVNGDVIEDFALGDRLDLSALGATFIGDGAFTGSFMNTGPKQIRVRMYGGQTSLEIDSDGNGYADRYIYLNGAPSLQQVTGSPGVFERIPDQTLTGTAEAETLEGAAGRDTINGGGGNDLLQGLSGNDSLTGGEGDDTLEGGAGADTLTGGLGNDVYRFALTDIDSDVITDFAPGDRLEITGLNATFIGESPFTGNYSSNGPAQIRVRADATATVLEIDSNGDGYSDRTITLSGAPSLQPVAGSPGVFERIPDQTLTGTEEADTLTGGLGRDTINGGNGNDLLQGLGGNDSLSGGFGDDTLDGGPGGDSLTGGAGNDIFRFSNPTDAGGDIITDFANGDRIDLMGLDAVFIGEGNFTGTSMGNGPAQVRVRQDYGTTVLEIDSNGDGYSDRSISLTGQHALREAAGSPGVLERVPDQTLTGTADADILTGGAGMDTISGGGGNDLLQGLSGSDSLSGGDGDDTLEGGEGNDTLTGGNGADTFRFVAGPVNNGFTTYSYDVITDFAVGDRIDLTGLNATYIGNGAFTGSYSNKGPAQVRLRQDSTSATLEIDANGDGSVDRNIQLPNGAALEELANAPGILVRVPDRTLTGTAGDDVLDGAAGRDTLSGGTGNDTLRGFAGNDSLSGGAGDDLLEDGIGFDTLSGGAGNDTFRIAAAPAGTAFSYSVYSGTYISDFAQGDRIDLSALNAVFVGENGFPGNGTTAVRLRTDLSNGTVLEIDSNGDGITDRQIQLAGIHALEELTDSPGILVRVPDRTLSGTAGDDELNGGAGLDTVNGGAGDDLLRGMGGADSLNGGDGDDTLDGGTGRDILTGGAGNDDFRFDGIGDVGSDVITDFGPGDRIDLSEMDVQFIGERAFTGSYPNYGPAQVRYRTDVGSTALEFDSNGDGVADHRIILTGTHALEELADEPGVLVRVADRSLVGTEAADTLTGGPGFDSLWGGDGNDLLNGLGSGDVLDGGAGDDTLVGGDGADLLIGGEGNDTFRFTEASQLAGDRIADFSAGDRIDLSALNVTYIGEQLFTGNFQQKGAPQVRLTMSGDDTQLDFDLTGDGTVDGRIILSGSHALIVDPGTPGVLIRAPETVRTGTGGNDTLEGGAGSDTLSGGAGDDTLSGLGGADSLDGGTGNDLLLGGAGADLLRGGAGDDTLDGGAGADQLFGGEGNDTFRFTNSADIVGDRIADFTDGDRIDLSALNAVFIGSAAFTYYPNGGGPIQVRSVISDGVTRVEVSSNYGFISNILMLVGEHDLQADPNAPGVLVRVPTQALTGTDGNDSLTGGPSRDTLSGGAGNDTLVGLGGNDLLQGGTGDDALIGGDGADTLEGGTGDDVLTGGDGADILEGGTGNDRFVFGSASEMNYDRILDFGPGDQLDLSALNAHFLGEGAFTGSVSNPGRAELRVYYSADTTTVVLDSNGDGVADVGMWLNGVVPLVEMAGTPGVLITEYGQSLTGTAGDDSLTGASGPDTLIGGDGNDTLSGDYGNDLIIGGAGNDTLIGGDGIDTLEGGDGDDTLNGGPGGDLMTGGAGRDSFRFNRAGHIDGDRITDFGPNDRIDLRDMNVTFIGTAAFTGSVAQPGPAQVNAVIVGSGPLAETRLVFDMNGDGLGERMLILSGAHTLMARPDNAAILIRVDDLVLTGTDAGETLEGGAGRDSLSGGGGNDSLTGGVGNDTLSGDAGDDTLVGGAGTDRLTGGAGHDSFVFAADDIAGDRITDFADGDRIDLSALNAAFIGTSAFSGTGSAEIRMSAVGEPGFRNTLLDIDLNGDGVTDRSIEITGEHILQVDPQAPGVLVRAAGQRLEGTDAADTLTGGAGDDTLTGGAGIDSLTGGAGRDRLDGGDGDDTLLGGDGADTLTGGAGDDTFRVLTVGDAAGDRIQDFADGDRLDLSALGAGFIGGGAFTGSSVNLGPAQIRVAVTGVEGQQRTLVEIDGNGDGIADSVIELAGAHALREDGTGILVRVSNRTLTGTDAAETLTGGDGADSLSGLGGDDRLEGLGGDDRLDGGDGNDTLDGGEGSDTLTGGVGNDSLTGGVGSDTLSGGDGDDTLVGSEGRDELTGGAGNDTFVFGRATDIDGDLITDFATGDRIDISGLSASFLGTTPLSQRFGSGVAVNYVNSGTGAFATTDLQFDIDGDGVADRVIHLAGTHALAADPSNNGVLVRVTAISATGGDGADTLTGGAASDTLTGGAGDDRLDGLGGADFLYGGAGDDTLAGGVGEDVLSGGEGNDTFRYASVAEANGDRITDFAAGDRIDLSGIPFTFVGSGSFTGTAAQPGGAQVGFRFVTSGGATTQLLFDMNGDGVADATLTLAGFHELQEADGSAGVLVRATGLTLTGTADADTLNGGDTPDRLMGQAGDDRLFGNGGNDSLSGGQGNDSLSGGDGADLLSGDAGDDTLNGGAGDDTLNGGDGNDLFQASGGTDDINGGAGLDAVVFTDAKANYDIVNNGGTITVTHARGTKADGVARITAVEELRFTDQTMDLTPATAIGARLIGGLGGTAGFGENELDRSNDGSSAFIDIRSVFADGINVFGKVYTGFYINTNGSISFDAPLSAGLTAEALSASAPAMIAPFLSDVDTRGGTGAVTPGGTSQGTNRVYYDLDPVTGTIIITWDDVAANGGTDGARNAFQLVLTNAAGATGRKAGDFDAEFRYESVNWAQTGGNTVARAGYTAGNGDASGLFILPQSGSEAGMLALDTTAGNTGVNGLWRFEMTGGAATNALPAVVAIEPGQLSKAEGNSGTTRFTFTVTRSGDTTSAVSVGYTVAGTGSNPVGAGDLAGGFLPYDGTVTFAAGETSKTISVDVLGDTVAEANETFAVTLANPADGSNIKLGNRQATGTVLNDDNQAPPLPPGFRPGANWGDPHLVTFDGFYYSFQAVGEFTYVNAKSGDERIVQLRTAALGDAVSINTAVATKIGSVRVSINAKDAGHPLRIDGVATDISDATGSMAVGDGHIFRSGNVYTIVYSNQEQLIVTVEADRVDLQLYLSPSRAAGSIEGLMGNLDGDASNDLALADGTVLSQPIDYAVLYGSYADGWRVTQQTSLFDYGQGETTATYTDRSFPRQVLSVDALPEALRLRAEALLDAAGITDPALRQAALLDVALTGDASFLKGATQTNAPTQESTTSNAPPAAPVITIAARTATVTERNSGSTNVVFDVYRTGDSSADLVLDFAVTGFGTWAADAADFGGQLPSGTVTLAAGQTSATITVAVAGDAVAEADETFAVTLSQQAGAPTQAVIAAPRATVTIENDDGALTPRLDIAAASAIVQEGANAKATFTITRSDNALDPVSVTYTVAGSGPNAASAADFAGNAFPTGVISLAAGETTKTVEITIATDALNEADETFTITLSNPNGATLGNAVATGVIKNTAPPPPSLSIAAEHGSALEGDDGTTALTFLVTRTGDTSGATTVSYAVTGSGASAANAADFSGNALPQGTVTFAAGEQTARITVNVQGDRDVESDEIFTVTLSNASGGTIGTATATGTIRNDDVATGGNNTAGGSKPVGDETVNGVVVQTRTGSAPTGITVAFVETGLVQAVPEGNRDGVTVALMQDSGNVPFLQANVAAGGRLTAYGPQSTVESSQMAGVFAGMLAALLPDSRTTAIRNELATFAASATGAMTLRTLTPTGPGPVTITGTATAGAPREALIINMGGNPGGSVVLNQVDFAVLVGQGTFTGGEGNSLTIGDDSAQVINLGPGDDTTRGGGGNDVVASTTGRDLLAGDAGNDTLHGGDDDDTLLGGDDDDVVGGGNGNDLLSGDAGNDWLMGEDGNDTAIGGDGNDVLFGMNGDDLLTGDAGNDTLVGGDGKDSILGGAGDDLIGGGAGDDLIDGGDGNDALVGEDGNDTLFGGAGDDVLWGFGGDDWLIGGAGKDIFAFTLGGGNDYVFEFNPDEDILGFAIAGISIADIKASAQTVGKNTVFTLSDKSTITVVGLTGVTDSWFS</sequence>
<evidence type="ECO:0000259" key="9">
    <source>
        <dbReference type="PROSITE" id="PS51233"/>
    </source>
</evidence>
<dbReference type="Pfam" id="PF03160">
    <property type="entry name" value="Calx-beta"/>
    <property type="match status" value="4"/>
</dbReference>
<feature type="compositionally biased region" description="Low complexity" evidence="8">
    <location>
        <begin position="1165"/>
        <end position="1177"/>
    </location>
</feature>
<dbReference type="InterPro" id="IPR038081">
    <property type="entry name" value="CalX-like_sf"/>
</dbReference>
<name>A0A0P0FCX3_AZOBR</name>
<feature type="compositionally biased region" description="Gly residues" evidence="8">
    <location>
        <begin position="153"/>
        <end position="174"/>
    </location>
</feature>
<dbReference type="GO" id="GO:0005509">
    <property type="term" value="F:calcium ion binding"/>
    <property type="evidence" value="ECO:0007669"/>
    <property type="project" value="InterPro"/>
</dbReference>
<feature type="region of interest" description="Disordered" evidence="8">
    <location>
        <begin position="2840"/>
        <end position="2879"/>
    </location>
</feature>
<feature type="region of interest" description="Disordered" evidence="8">
    <location>
        <begin position="1833"/>
        <end position="1854"/>
    </location>
</feature>
<dbReference type="InterPro" id="IPR001846">
    <property type="entry name" value="VWF_type-D"/>
</dbReference>
<dbReference type="PROSITE" id="PS00330">
    <property type="entry name" value="HEMOLYSIN_CALCIUM"/>
    <property type="match status" value="60"/>
</dbReference>
<feature type="region of interest" description="Disordered" evidence="8">
    <location>
        <begin position="307"/>
        <end position="359"/>
    </location>
</feature>
<keyword evidence="11" id="KW-0614">Plasmid</keyword>
<evidence type="ECO:0000256" key="5">
    <source>
        <dbReference type="ARBA" id="ARBA00022737"/>
    </source>
</evidence>
<comment type="subcellular location">
    <subcellularLocation>
        <location evidence="1">Membrane</location>
    </subcellularLocation>
    <subcellularLocation>
        <location evidence="2">Secreted</location>
    </subcellularLocation>
</comment>
<feature type="domain" description="VWFD" evidence="9">
    <location>
        <begin position="3888"/>
        <end position="4076"/>
    </location>
</feature>
<dbReference type="RefSeq" id="WP_059399616.1">
    <property type="nucleotide sequence ID" value="NZ_CP012917.1"/>
</dbReference>
<feature type="region of interest" description="Disordered" evidence="8">
    <location>
        <begin position="672"/>
        <end position="691"/>
    </location>
</feature>
<dbReference type="SMART" id="SM00539">
    <property type="entry name" value="NIDO"/>
    <property type="match status" value="1"/>
</dbReference>
<feature type="compositionally biased region" description="Low complexity" evidence="8">
    <location>
        <begin position="1326"/>
        <end position="1339"/>
    </location>
</feature>
<feature type="compositionally biased region" description="Low complexity" evidence="8">
    <location>
        <begin position="1490"/>
        <end position="1502"/>
    </location>
</feature>
<dbReference type="Gene3D" id="2.150.10.10">
    <property type="entry name" value="Serralysin-like metalloprotease, C-terminal"/>
    <property type="match status" value="27"/>
</dbReference>
<keyword evidence="4" id="KW-0732">Signal</keyword>
<accession>A0A0P0FCX3</accession>
<feature type="region of interest" description="Disordered" evidence="8">
    <location>
        <begin position="4755"/>
        <end position="4777"/>
    </location>
</feature>
<feature type="region of interest" description="Disordered" evidence="8">
    <location>
        <begin position="468"/>
        <end position="497"/>
    </location>
</feature>
<feature type="compositionally biased region" description="Gly residues" evidence="8">
    <location>
        <begin position="2683"/>
        <end position="2706"/>
    </location>
</feature>
<organism evidence="11 12">
    <name type="scientific">Azospirillum brasilense</name>
    <dbReference type="NCBI Taxonomy" id="192"/>
    <lineage>
        <taxon>Bacteria</taxon>
        <taxon>Pseudomonadati</taxon>
        <taxon>Pseudomonadota</taxon>
        <taxon>Alphaproteobacteria</taxon>
        <taxon>Rhodospirillales</taxon>
        <taxon>Azospirillaceae</taxon>
        <taxon>Azospirillum</taxon>
    </lineage>
</organism>
<evidence type="ECO:0000256" key="7">
    <source>
        <dbReference type="ARBA" id="ARBA00023136"/>
    </source>
</evidence>
<gene>
    <name evidence="11" type="ORF">D3868_31925</name>
    <name evidence="10" type="ORF">SIM66_06215</name>
</gene>
<feature type="compositionally biased region" description="Polar residues" evidence="8">
    <location>
        <begin position="2310"/>
        <end position="2319"/>
    </location>
</feature>
<dbReference type="Gene3D" id="2.60.40.2030">
    <property type="match status" value="4"/>
</dbReference>
<dbReference type="InterPro" id="IPR001343">
    <property type="entry name" value="Hemolysn_Ca-bd"/>
</dbReference>
<dbReference type="PRINTS" id="PR00313">
    <property type="entry name" value="CABNDNGRPT"/>
</dbReference>
<feature type="region of interest" description="Disordered" evidence="8">
    <location>
        <begin position="510"/>
        <end position="531"/>
    </location>
</feature>
<feature type="region of interest" description="Disordered" evidence="8">
    <location>
        <begin position="1485"/>
        <end position="1523"/>
    </location>
</feature>
<dbReference type="PANTHER" id="PTHR38340">
    <property type="entry name" value="S-LAYER PROTEIN"/>
    <property type="match status" value="1"/>
</dbReference>
<feature type="compositionally biased region" description="Basic and acidic residues" evidence="8">
    <location>
        <begin position="3024"/>
        <end position="3039"/>
    </location>
</feature>
<dbReference type="GO" id="GO:0016020">
    <property type="term" value="C:membrane"/>
    <property type="evidence" value="ECO:0007669"/>
    <property type="project" value="UniProtKB-SubCell"/>
</dbReference>
<evidence type="ECO:0000256" key="2">
    <source>
        <dbReference type="ARBA" id="ARBA00004613"/>
    </source>
</evidence>
<dbReference type="PANTHER" id="PTHR38340:SF1">
    <property type="entry name" value="S-LAYER PROTEIN"/>
    <property type="match status" value="1"/>
</dbReference>
<feature type="compositionally biased region" description="Low complexity" evidence="8">
    <location>
        <begin position="2840"/>
        <end position="2855"/>
    </location>
</feature>
<feature type="compositionally biased region" description="Low complexity" evidence="8">
    <location>
        <begin position="676"/>
        <end position="689"/>
    </location>
</feature>
<feature type="compositionally biased region" description="Gly residues" evidence="8">
    <location>
        <begin position="1349"/>
        <end position="1361"/>
    </location>
</feature>
<feature type="region of interest" description="Disordered" evidence="8">
    <location>
        <begin position="3371"/>
        <end position="3448"/>
    </location>
</feature>
<dbReference type="Pfam" id="PF00353">
    <property type="entry name" value="HemolysinCabind"/>
    <property type="match status" value="37"/>
</dbReference>
<feature type="region of interest" description="Disordered" evidence="8">
    <location>
        <begin position="1006"/>
        <end position="1030"/>
    </location>
</feature>
<dbReference type="Proteomes" id="UP000298774">
    <property type="component" value="Plasmid p4"/>
</dbReference>
<dbReference type="EMBL" id="CP032343">
    <property type="protein sequence ID" value="QCO13591.1"/>
    <property type="molecule type" value="Genomic_DNA"/>
</dbReference>
<feature type="region of interest" description="Disordered" evidence="8">
    <location>
        <begin position="2310"/>
        <end position="2331"/>
    </location>
</feature>
<dbReference type="InterPro" id="IPR003886">
    <property type="entry name" value="NIDO_dom"/>
</dbReference>
<feature type="compositionally biased region" description="Low complexity" evidence="8">
    <location>
        <begin position="308"/>
        <end position="321"/>
    </location>
</feature>
<feature type="compositionally biased region" description="Gly residues" evidence="8">
    <location>
        <begin position="326"/>
        <end position="339"/>
    </location>
</feature>
<evidence type="ECO:0000256" key="1">
    <source>
        <dbReference type="ARBA" id="ARBA00004370"/>
    </source>
</evidence>
<reference evidence="11 12" key="1">
    <citation type="submission" date="2018-09" db="EMBL/GenBank/DDBJ databases">
        <title>Whole genome based analysis of evolution and adaptive divergence in Indian and Brazilian strains of Azospirillum brasilense.</title>
        <authorList>
            <person name="Singh C."/>
            <person name="Tripathi A.K."/>
        </authorList>
    </citation>
    <scope>NUCLEOTIDE SEQUENCE [LARGE SCALE GENOMIC DNA]</scope>
    <source>
        <strain evidence="11 12">MTCC4038</strain>
        <plasmid evidence="11 12">p4</plasmid>
    </source>
</reference>
<geneLocation type="plasmid" evidence="11 12">
    <name>p4</name>
</geneLocation>
<dbReference type="SMART" id="SM00216">
    <property type="entry name" value="VWD"/>
    <property type="match status" value="1"/>
</dbReference>
<evidence type="ECO:0000256" key="4">
    <source>
        <dbReference type="ARBA" id="ARBA00022729"/>
    </source>
</evidence>
<feature type="compositionally biased region" description="Acidic residues" evidence="8">
    <location>
        <begin position="4767"/>
        <end position="4777"/>
    </location>
</feature>
<dbReference type="EMBL" id="JAWXYC010000002">
    <property type="protein sequence ID" value="MDX5950789.1"/>
    <property type="molecule type" value="Genomic_DNA"/>
</dbReference>
<feature type="region of interest" description="Disordered" evidence="8">
    <location>
        <begin position="3005"/>
        <end position="3096"/>
    </location>
</feature>
<evidence type="ECO:0000313" key="11">
    <source>
        <dbReference type="EMBL" id="QCO13591.1"/>
    </source>
</evidence>
<dbReference type="GeneID" id="56453689"/>
<evidence type="ECO:0000256" key="6">
    <source>
        <dbReference type="ARBA" id="ARBA00022837"/>
    </source>
</evidence>
<dbReference type="SUPFAM" id="SSF51120">
    <property type="entry name" value="beta-Roll"/>
    <property type="match status" value="23"/>
</dbReference>
<dbReference type="GO" id="GO:0007154">
    <property type="term" value="P:cell communication"/>
    <property type="evidence" value="ECO:0007669"/>
    <property type="project" value="InterPro"/>
</dbReference>
<evidence type="ECO:0000256" key="8">
    <source>
        <dbReference type="SAM" id="MobiDB-lite"/>
    </source>
</evidence>
<evidence type="ECO:0000256" key="3">
    <source>
        <dbReference type="ARBA" id="ARBA00022525"/>
    </source>
</evidence>
<evidence type="ECO:0000313" key="12">
    <source>
        <dbReference type="Proteomes" id="UP000298774"/>
    </source>
</evidence>
<dbReference type="SMART" id="SM00237">
    <property type="entry name" value="Calx_beta"/>
    <property type="match status" value="4"/>
</dbReference>
<feature type="region of interest" description="Disordered" evidence="8">
    <location>
        <begin position="153"/>
        <end position="195"/>
    </location>
</feature>
<dbReference type="InterPro" id="IPR011049">
    <property type="entry name" value="Serralysin-like_metalloprot_C"/>
</dbReference>
<reference evidence="10 13" key="2">
    <citation type="submission" date="2023-11" db="EMBL/GenBank/DDBJ databases">
        <title>MicrobeMod: A computational toolkit for identifying prokaryotic methylation and restriction-modification with nanopore sequencing.</title>
        <authorList>
            <person name="Crits-Christoph A."/>
            <person name="Kang S.C."/>
            <person name="Lee H."/>
            <person name="Ostrov N."/>
        </authorList>
    </citation>
    <scope>NUCLEOTIDE SEQUENCE [LARGE SCALE GENOMIC DNA]</scope>
    <source>
        <strain evidence="10 13">ATCC 29145</strain>
    </source>
</reference>
<dbReference type="GO" id="GO:0005576">
    <property type="term" value="C:extracellular region"/>
    <property type="evidence" value="ECO:0007669"/>
    <property type="project" value="UniProtKB-SubCell"/>
</dbReference>
<dbReference type="SUPFAM" id="SSF141072">
    <property type="entry name" value="CalX-like"/>
    <property type="match status" value="4"/>
</dbReference>
<dbReference type="PROSITE" id="PS51233">
    <property type="entry name" value="VWFD"/>
    <property type="match status" value="1"/>
</dbReference>
<proteinExistence type="predicted"/>